<dbReference type="GO" id="GO:0004519">
    <property type="term" value="F:endonuclease activity"/>
    <property type="evidence" value="ECO:0007669"/>
    <property type="project" value="InterPro"/>
</dbReference>
<accession>A0A061D018</accession>
<organism evidence="1 2">
    <name type="scientific">Ectopseudomonas oleovorans</name>
    <name type="common">Pseudomonas oleovorans</name>
    <dbReference type="NCBI Taxonomy" id="301"/>
    <lineage>
        <taxon>Bacteria</taxon>
        <taxon>Pseudomonadati</taxon>
        <taxon>Pseudomonadota</taxon>
        <taxon>Gammaproteobacteria</taxon>
        <taxon>Pseudomonadales</taxon>
        <taxon>Pseudomonadaceae</taxon>
        <taxon>Ectopseudomonas</taxon>
    </lineage>
</organism>
<dbReference type="Proteomes" id="UP000254084">
    <property type="component" value="Unassembled WGS sequence"/>
</dbReference>
<evidence type="ECO:0000313" key="2">
    <source>
        <dbReference type="Proteomes" id="UP000254084"/>
    </source>
</evidence>
<dbReference type="EMBL" id="UGUW01000004">
    <property type="protein sequence ID" value="SUD62282.1"/>
    <property type="molecule type" value="Genomic_DNA"/>
</dbReference>
<gene>
    <name evidence="1" type="ORF">NCTC10860_04716</name>
</gene>
<dbReference type="CDD" id="cd09739">
    <property type="entry name" value="Cas6_I-F"/>
    <property type="match status" value="1"/>
</dbReference>
<dbReference type="Pfam" id="PF09618">
    <property type="entry name" value="Cas_Csy4"/>
    <property type="match status" value="1"/>
</dbReference>
<protein>
    <submittedName>
        <fullName evidence="1">CRISPR-associated protein Cas6/Csy4, subtype I-F/YPEST</fullName>
    </submittedName>
</protein>
<evidence type="ECO:0000313" key="1">
    <source>
        <dbReference type="EMBL" id="SUD62282.1"/>
    </source>
</evidence>
<dbReference type="InterPro" id="IPR042564">
    <property type="entry name" value="CRISPR-Cas6/Csy4_sf"/>
</dbReference>
<dbReference type="NCBIfam" id="TIGR02563">
    <property type="entry name" value="cas_Csy4"/>
    <property type="match status" value="1"/>
</dbReference>
<dbReference type="GO" id="GO:0043571">
    <property type="term" value="P:maintenance of CRISPR repeat elements"/>
    <property type="evidence" value="ECO:0007669"/>
    <property type="project" value="InterPro"/>
</dbReference>
<proteinExistence type="predicted"/>
<dbReference type="InterPro" id="IPR013396">
    <property type="entry name" value="CRISPR-assoc_prot_Csy4"/>
</dbReference>
<reference evidence="1 2" key="1">
    <citation type="submission" date="2018-06" db="EMBL/GenBank/DDBJ databases">
        <authorList>
            <consortium name="Pathogen Informatics"/>
            <person name="Doyle S."/>
        </authorList>
    </citation>
    <scope>NUCLEOTIDE SEQUENCE [LARGE SCALE GENOMIC DNA]</scope>
    <source>
        <strain evidence="1 2">NCTC10860</strain>
    </source>
</reference>
<name>A0A061D018_ECTOL</name>
<dbReference type="RefSeq" id="WP_003464685.1">
    <property type="nucleotide sequence ID" value="NZ_UGUW01000004.1"/>
</dbReference>
<sequence length="187" mass="20794">MNHYLDLKLLPDPEFPATQLMSALLAKLHRGLHDLRRSDVGISFPDVETAGHGLGARLRLHGSAEALDKLLALNWLSGMRDHLNLGELAPIPAKVRWRCVSRVQVDSNPERARRRLIKRHGISEAEARQRIPDSAGKRCDLPYATLRSNGSGHSFRLFIRHGPLLDNPTPGTFGAYGLSTQASVPWF</sequence>
<dbReference type="AlphaFoldDB" id="A0A061D018"/>
<dbReference type="Gene3D" id="3.30.70.2540">
    <property type="entry name" value="CRISPR-associated endoribonuclease Cas6/Csy4"/>
    <property type="match status" value="1"/>
</dbReference>